<comment type="caution">
    <text evidence="10">The sequence shown here is derived from an EMBL/GenBank/DDBJ whole genome shotgun (WGS) entry which is preliminary data.</text>
</comment>
<reference evidence="10 11" key="1">
    <citation type="submission" date="2016-07" db="EMBL/GenBank/DDBJ databases">
        <title>Pervasive Adenine N6-methylation of Active Genes in Fungi.</title>
        <authorList>
            <consortium name="DOE Joint Genome Institute"/>
            <person name="Mondo S.J."/>
            <person name="Dannebaum R.O."/>
            <person name="Kuo R.C."/>
            <person name="Labutti K."/>
            <person name="Haridas S."/>
            <person name="Kuo A."/>
            <person name="Salamov A."/>
            <person name="Ahrendt S.R."/>
            <person name="Lipzen A."/>
            <person name="Sullivan W."/>
            <person name="Andreopoulos W.B."/>
            <person name="Clum A."/>
            <person name="Lindquist E."/>
            <person name="Daum C."/>
            <person name="Ramamoorthy G.K."/>
            <person name="Gryganskyi A."/>
            <person name="Culley D."/>
            <person name="Magnuson J.K."/>
            <person name="James T.Y."/>
            <person name="O'Malley M.A."/>
            <person name="Stajich J.E."/>
            <person name="Spatafora J.W."/>
            <person name="Visel A."/>
            <person name="Grigoriev I.V."/>
        </authorList>
    </citation>
    <scope>NUCLEOTIDE SEQUENCE [LARGE SCALE GENOMIC DNA]</scope>
    <source>
        <strain evidence="10 11">CBS 115471</strain>
    </source>
</reference>
<evidence type="ECO:0000259" key="9">
    <source>
        <dbReference type="Pfam" id="PF00177"/>
    </source>
</evidence>
<evidence type="ECO:0000256" key="2">
    <source>
        <dbReference type="ARBA" id="ARBA00007151"/>
    </source>
</evidence>
<dbReference type="PANTHER" id="PTHR11205">
    <property type="entry name" value="RIBOSOMAL PROTEIN S7"/>
    <property type="match status" value="1"/>
</dbReference>
<dbReference type="InterPro" id="IPR023798">
    <property type="entry name" value="Ribosomal_uS7_dom"/>
</dbReference>
<dbReference type="FunFam" id="1.10.455.10:FF:000006">
    <property type="entry name" value="37S ribosomal protein S7, mitochondrial"/>
    <property type="match status" value="1"/>
</dbReference>
<dbReference type="InterPro" id="IPR047988">
    <property type="entry name" value="Ribosomal_uS7m_fungi"/>
</dbReference>
<proteinExistence type="inferred from homology"/>
<evidence type="ECO:0000256" key="3">
    <source>
        <dbReference type="ARBA" id="ARBA00022980"/>
    </source>
</evidence>
<dbReference type="STRING" id="1231657.A0A1Y1YGI8"/>
<dbReference type="CDD" id="cd14868">
    <property type="entry name" value="uS7_Mitochondria_Fungi"/>
    <property type="match status" value="1"/>
</dbReference>
<comment type="subcellular location">
    <subcellularLocation>
        <location evidence="1">Mitochondrion</location>
    </subcellularLocation>
</comment>
<dbReference type="GO" id="GO:1990904">
    <property type="term" value="C:ribonucleoprotein complex"/>
    <property type="evidence" value="ECO:0007669"/>
    <property type="project" value="UniProtKB-KW"/>
</dbReference>
<feature type="region of interest" description="Disordered" evidence="8">
    <location>
        <begin position="108"/>
        <end position="135"/>
    </location>
</feature>
<dbReference type="Pfam" id="PF00177">
    <property type="entry name" value="Ribosomal_S7"/>
    <property type="match status" value="1"/>
</dbReference>
<feature type="region of interest" description="Disordered" evidence="8">
    <location>
        <begin position="41"/>
        <end position="63"/>
    </location>
</feature>
<comment type="function">
    <text evidence="6">Component of the mitochondrial ribosome (mitoribosome), a dedicated translation machinery responsible for the synthesis of mitochondrial genome-encoded proteins, including at least some of the essential transmembrane subunits of the mitochondrial respiratory chain. The mitoribosomes are attached to the mitochondrial inner membrane and translation products are cotranslationally integrated into the membrane.</text>
</comment>
<evidence type="ECO:0000256" key="4">
    <source>
        <dbReference type="ARBA" id="ARBA00023128"/>
    </source>
</evidence>
<dbReference type="InterPro" id="IPR000235">
    <property type="entry name" value="Ribosomal_uS7"/>
</dbReference>
<dbReference type="Proteomes" id="UP000193144">
    <property type="component" value="Unassembled WGS sequence"/>
</dbReference>
<evidence type="ECO:0000256" key="5">
    <source>
        <dbReference type="ARBA" id="ARBA00023274"/>
    </source>
</evidence>
<dbReference type="OrthoDB" id="9972728at2759"/>
<evidence type="ECO:0000313" key="10">
    <source>
        <dbReference type="EMBL" id="ORX97097.1"/>
    </source>
</evidence>
<feature type="domain" description="Small ribosomal subunit protein uS7" evidence="9">
    <location>
        <begin position="175"/>
        <end position="333"/>
    </location>
</feature>
<protein>
    <recommendedName>
        <fullName evidence="7">Small ribosomal subunit protein uS7m</fullName>
    </recommendedName>
</protein>
<evidence type="ECO:0000256" key="8">
    <source>
        <dbReference type="SAM" id="MobiDB-lite"/>
    </source>
</evidence>
<dbReference type="Gene3D" id="1.10.455.10">
    <property type="entry name" value="Ribosomal protein S7 domain"/>
    <property type="match status" value="1"/>
</dbReference>
<keyword evidence="11" id="KW-1185">Reference proteome</keyword>
<dbReference type="EMBL" id="MCFA01000241">
    <property type="protein sequence ID" value="ORX97097.1"/>
    <property type="molecule type" value="Genomic_DNA"/>
</dbReference>
<feature type="compositionally biased region" description="Basic and acidic residues" evidence="8">
    <location>
        <begin position="41"/>
        <end position="56"/>
    </location>
</feature>
<dbReference type="SUPFAM" id="SSF47973">
    <property type="entry name" value="Ribosomal protein S7"/>
    <property type="match status" value="1"/>
</dbReference>
<evidence type="ECO:0000256" key="1">
    <source>
        <dbReference type="ARBA" id="ARBA00004173"/>
    </source>
</evidence>
<comment type="similarity">
    <text evidence="2">Belongs to the universal ribosomal protein uS7 family.</text>
</comment>
<gene>
    <name evidence="10" type="ORF">BCR34DRAFT_677211</name>
</gene>
<dbReference type="GO" id="GO:0005840">
    <property type="term" value="C:ribosome"/>
    <property type="evidence" value="ECO:0007669"/>
    <property type="project" value="UniProtKB-KW"/>
</dbReference>
<accession>A0A1Y1YGI8</accession>
<dbReference type="GO" id="GO:0005739">
    <property type="term" value="C:mitochondrion"/>
    <property type="evidence" value="ECO:0007669"/>
    <property type="project" value="UniProtKB-SubCell"/>
</dbReference>
<dbReference type="InterPro" id="IPR036823">
    <property type="entry name" value="Ribosomal_uS7_dom_sf"/>
</dbReference>
<evidence type="ECO:0000313" key="11">
    <source>
        <dbReference type="Proteomes" id="UP000193144"/>
    </source>
</evidence>
<feature type="compositionally biased region" description="Low complexity" evidence="8">
    <location>
        <begin position="111"/>
        <end position="125"/>
    </location>
</feature>
<keyword evidence="5" id="KW-0687">Ribonucleoprotein</keyword>
<sequence length="342" mass="37190">MPPRLNVFYLARSIAYRPKPQLQCRIQPAFRVQVPRCRFYSNEKDPPAADRSEKLESQPLGHVSEEAATMAEITGTEGPDLSKGTPVEEVVKDDKEAVEKLPKVMKDALKAKSSSSPPKGSRPYSTMTTQPGGGSGLDVGLVDFKPNTPAPGIAGVKFGLPTLPIPKDAHLKHRYDPVVDQVTNLLMRHGEKSVAQRNMSLILQHLRTSPIPTINPARPLIPGAPPPSHLPLNPVLYLVLAIDSVAPIIRIRSQKGAAGGGVALQIPVPLGQRQRRRTAMQWILTSASRRRNTGSGKGGFAQRVAQELIAVVEGRSSVWERRNAVHKLGVAARANVVLPRKR</sequence>
<keyword evidence="4" id="KW-0496">Mitochondrion</keyword>
<keyword evidence="3 10" id="KW-0689">Ribosomal protein</keyword>
<evidence type="ECO:0000256" key="6">
    <source>
        <dbReference type="ARBA" id="ARBA00037226"/>
    </source>
</evidence>
<evidence type="ECO:0000256" key="7">
    <source>
        <dbReference type="ARBA" id="ARBA00039306"/>
    </source>
</evidence>
<dbReference type="GO" id="GO:0006412">
    <property type="term" value="P:translation"/>
    <property type="evidence" value="ECO:0007669"/>
    <property type="project" value="InterPro"/>
</dbReference>
<dbReference type="AlphaFoldDB" id="A0A1Y1YGI8"/>
<name>A0A1Y1YGI8_9PLEO</name>
<organism evidence="10 11">
    <name type="scientific">Clohesyomyces aquaticus</name>
    <dbReference type="NCBI Taxonomy" id="1231657"/>
    <lineage>
        <taxon>Eukaryota</taxon>
        <taxon>Fungi</taxon>
        <taxon>Dikarya</taxon>
        <taxon>Ascomycota</taxon>
        <taxon>Pezizomycotina</taxon>
        <taxon>Dothideomycetes</taxon>
        <taxon>Pleosporomycetidae</taxon>
        <taxon>Pleosporales</taxon>
        <taxon>Lindgomycetaceae</taxon>
        <taxon>Clohesyomyces</taxon>
    </lineage>
</organism>